<dbReference type="GO" id="GO:0072659">
    <property type="term" value="P:protein localization to plasma membrane"/>
    <property type="evidence" value="ECO:0007669"/>
    <property type="project" value="TreeGrafter"/>
</dbReference>
<dbReference type="Proteomes" id="UP000054886">
    <property type="component" value="Unassembled WGS sequence"/>
</dbReference>
<reference evidence="5 6" key="1">
    <citation type="submission" date="2015-10" db="EMBL/GenBank/DDBJ databases">
        <title>Draft genomes sequences of Candida glabrata isolates 1A, 1B, 2A, 2B, 3A and 3B.</title>
        <authorList>
            <person name="Haavelsrud O.E."/>
            <person name="Gaustad P."/>
        </authorList>
    </citation>
    <scope>NUCLEOTIDE SEQUENCE [LARGE SCALE GENOMIC DNA]</scope>
    <source>
        <strain evidence="5">910700640</strain>
    </source>
</reference>
<dbReference type="InterPro" id="IPR052649">
    <property type="entry name" value="NCE102-like"/>
</dbReference>
<name>A0A0W0CIB7_CANGB</name>
<dbReference type="VEuPathDB" id="FungiDB:GW608_I05907"/>
<protein>
    <submittedName>
        <fullName evidence="5">Non-classical export protein 2</fullName>
    </submittedName>
</protein>
<dbReference type="PANTHER" id="PTHR28165">
    <property type="entry name" value="NON-CLASSICAL EXPORT PROTEIN 2-RELATED"/>
    <property type="match status" value="1"/>
</dbReference>
<evidence type="ECO:0000313" key="5">
    <source>
        <dbReference type="EMBL" id="KTA95716.1"/>
    </source>
</evidence>
<evidence type="ECO:0000256" key="4">
    <source>
        <dbReference type="ARBA" id="ARBA00023136"/>
    </source>
</evidence>
<proteinExistence type="predicted"/>
<dbReference type="GO" id="GO:0005886">
    <property type="term" value="C:plasma membrane"/>
    <property type="evidence" value="ECO:0007669"/>
    <property type="project" value="TreeGrafter"/>
</dbReference>
<accession>A0A0W0CIB7</accession>
<organism evidence="5 6">
    <name type="scientific">Candida glabrata</name>
    <name type="common">Yeast</name>
    <name type="synonym">Torulopsis glabrata</name>
    <dbReference type="NCBI Taxonomy" id="5478"/>
    <lineage>
        <taxon>Eukaryota</taxon>
        <taxon>Fungi</taxon>
        <taxon>Dikarya</taxon>
        <taxon>Ascomycota</taxon>
        <taxon>Saccharomycotina</taxon>
        <taxon>Saccharomycetes</taxon>
        <taxon>Saccharomycetales</taxon>
        <taxon>Saccharomycetaceae</taxon>
        <taxon>Nakaseomyces</taxon>
    </lineage>
</organism>
<keyword evidence="4" id="KW-0472">Membrane</keyword>
<dbReference type="InterPro" id="IPR008253">
    <property type="entry name" value="Marvel"/>
</dbReference>
<evidence type="ECO:0000313" key="6">
    <source>
        <dbReference type="Proteomes" id="UP000054886"/>
    </source>
</evidence>
<dbReference type="PhylomeDB" id="A0A0W0CIB7"/>
<dbReference type="VEuPathDB" id="FungiDB:GVI51_I10285"/>
<keyword evidence="2" id="KW-0812">Transmembrane</keyword>
<sequence length="172" mass="19019">MLSVADNLLRIVNAVFLIICIGLASSLINTRKRHSSRVNFCLFAAAYGIATDSLYGIFANFFEPLAWPLVLFVLDFLNFVFTFTAGTVLAVGIRAHSCNNKRYLERETKIVQGSGTRCRQAQALVAFFYFSMAIFLAKMIMSIVSVVSNGAFGAKLRRKHHTEVGVPSISQV</sequence>
<gene>
    <name evidence="5" type="ORF">AO440_002777</name>
</gene>
<dbReference type="EMBL" id="LLZZ01000182">
    <property type="protein sequence ID" value="KTA95716.1"/>
    <property type="molecule type" value="Genomic_DNA"/>
</dbReference>
<dbReference type="GO" id="GO:0032126">
    <property type="term" value="C:eisosome"/>
    <property type="evidence" value="ECO:0007669"/>
    <property type="project" value="TreeGrafter"/>
</dbReference>
<keyword evidence="3" id="KW-1133">Transmembrane helix</keyword>
<comment type="subcellular location">
    <subcellularLocation>
        <location evidence="1">Membrane</location>
        <topology evidence="1">Multi-pass membrane protein</topology>
    </subcellularLocation>
</comment>
<dbReference type="OMA" id="NSRINYC"/>
<dbReference type="AlphaFoldDB" id="A0A0W0CIB7"/>
<dbReference type="OrthoDB" id="5423111at2759"/>
<dbReference type="VEuPathDB" id="FungiDB:GWK60_I05929"/>
<dbReference type="PANTHER" id="PTHR28165:SF1">
    <property type="entry name" value="NON-CLASSICAL EXPORT PROTEIN 2-RELATED"/>
    <property type="match status" value="1"/>
</dbReference>
<dbReference type="Pfam" id="PF01284">
    <property type="entry name" value="MARVEL"/>
    <property type="match status" value="1"/>
</dbReference>
<dbReference type="VEuPathDB" id="FungiDB:CAGL0I10494g"/>
<evidence type="ECO:0000256" key="2">
    <source>
        <dbReference type="ARBA" id="ARBA00022692"/>
    </source>
</evidence>
<evidence type="ECO:0000256" key="3">
    <source>
        <dbReference type="ARBA" id="ARBA00022989"/>
    </source>
</evidence>
<evidence type="ECO:0000256" key="1">
    <source>
        <dbReference type="ARBA" id="ARBA00004141"/>
    </source>
</evidence>
<dbReference type="VEuPathDB" id="FungiDB:B1J91_I10494g"/>
<comment type="caution">
    <text evidence="5">The sequence shown here is derived from an EMBL/GenBank/DDBJ whole genome shotgun (WGS) entry which is preliminary data.</text>
</comment>
<dbReference type="GO" id="GO:0070941">
    <property type="term" value="P:eisosome assembly"/>
    <property type="evidence" value="ECO:0007669"/>
    <property type="project" value="TreeGrafter"/>
</dbReference>